<dbReference type="Proteomes" id="UP000248798">
    <property type="component" value="Unassembled WGS sequence"/>
</dbReference>
<dbReference type="EMBL" id="CP036313">
    <property type="protein sequence ID" value="QBH12452.1"/>
    <property type="molecule type" value="Genomic_DNA"/>
</dbReference>
<evidence type="ECO:0008006" key="5">
    <source>
        <dbReference type="Google" id="ProtNLM"/>
    </source>
</evidence>
<name>A0A328FEM9_9BACT</name>
<reference evidence="2 3" key="1">
    <citation type="submission" date="2018-06" db="EMBL/GenBank/DDBJ databases">
        <title>Complete Genome Sequence of Desulfobacter hydrogenophilus (DSM3380).</title>
        <authorList>
            <person name="Marietou A."/>
            <person name="Schreiber L."/>
            <person name="Marshall I."/>
            <person name="Jorgensen B."/>
        </authorList>
    </citation>
    <scope>NUCLEOTIDE SEQUENCE [LARGE SCALE GENOMIC DNA]</scope>
    <source>
        <strain evidence="2 3">DSM 3380</strain>
    </source>
</reference>
<dbReference type="RefSeq" id="WP_111957497.1">
    <property type="nucleotide sequence ID" value="NZ_CP036313.1"/>
</dbReference>
<evidence type="ECO:0000313" key="2">
    <source>
        <dbReference type="EMBL" id="RAM01483.1"/>
    </source>
</evidence>
<proteinExistence type="predicted"/>
<dbReference type="EMBL" id="QLNI01000026">
    <property type="protein sequence ID" value="RAM01483.1"/>
    <property type="molecule type" value="Genomic_DNA"/>
</dbReference>
<sequence length="122" mass="14049">MNTTLTDLQNQITKSEQIGVLSDFFTKFKIGTLLNQSGIVKTKGASPLAIFTALFNLAFHNKNLYQGIVKNKKIKVDKDAAYNFLNSSTYNWRRFTLHLCRRIYFVIRKLLDDSLENPRDDA</sequence>
<protein>
    <recommendedName>
        <fullName evidence="5">IS4 family transposase</fullName>
    </recommendedName>
</protein>
<dbReference type="Proteomes" id="UP000293902">
    <property type="component" value="Chromosome"/>
</dbReference>
<dbReference type="AlphaFoldDB" id="A0A328FEM9"/>
<gene>
    <name evidence="2" type="ORF">DO021_13425</name>
    <name evidence="1" type="ORF">EYB58_05725</name>
</gene>
<evidence type="ECO:0000313" key="3">
    <source>
        <dbReference type="Proteomes" id="UP000248798"/>
    </source>
</evidence>
<keyword evidence="4" id="KW-1185">Reference proteome</keyword>
<organism evidence="2 3">
    <name type="scientific">Desulfobacter hydrogenophilus</name>
    <dbReference type="NCBI Taxonomy" id="2291"/>
    <lineage>
        <taxon>Bacteria</taxon>
        <taxon>Pseudomonadati</taxon>
        <taxon>Thermodesulfobacteriota</taxon>
        <taxon>Desulfobacteria</taxon>
        <taxon>Desulfobacterales</taxon>
        <taxon>Desulfobacteraceae</taxon>
        <taxon>Desulfobacter</taxon>
    </lineage>
</organism>
<reference evidence="1 4" key="2">
    <citation type="submission" date="2019-02" db="EMBL/GenBank/DDBJ databases">
        <title>Complete genome sequence of Desulfobacter hydrogenophilus AcRS1.</title>
        <authorList>
            <person name="Marietou A."/>
            <person name="Lund M.B."/>
            <person name="Marshall I.P.G."/>
            <person name="Schreiber L."/>
            <person name="Jorgensen B."/>
        </authorList>
    </citation>
    <scope>NUCLEOTIDE SEQUENCE [LARGE SCALE GENOMIC DNA]</scope>
    <source>
        <strain evidence="1 4">AcRS1</strain>
    </source>
</reference>
<evidence type="ECO:0000313" key="1">
    <source>
        <dbReference type="EMBL" id="QBH12452.1"/>
    </source>
</evidence>
<evidence type="ECO:0000313" key="4">
    <source>
        <dbReference type="Proteomes" id="UP000293902"/>
    </source>
</evidence>
<accession>A0A328FEM9</accession>
<dbReference type="OrthoDB" id="29496at2"/>